<protein>
    <recommendedName>
        <fullName evidence="2">RTX toxin-activating lysine-acyltransferase</fullName>
        <ecNumber evidence="2">2.3.1.-</ecNumber>
    </recommendedName>
</protein>
<sequence length="72" mass="7934">MWDSAPSQLTTLLFAHSCLAGNKNRFWLVDLVAPFGGGEDILKELRENVFKGQKVKTVQPAQDGSGMAVVEW</sequence>
<organism evidence="3 4">
    <name type="scientific">Pseudodesulfovibrio sediminis</name>
    <dbReference type="NCBI Taxonomy" id="2810563"/>
    <lineage>
        <taxon>Bacteria</taxon>
        <taxon>Pseudomonadati</taxon>
        <taxon>Thermodesulfobacteriota</taxon>
        <taxon>Desulfovibrionia</taxon>
        <taxon>Desulfovibrionales</taxon>
        <taxon>Desulfovibrionaceae</taxon>
    </lineage>
</organism>
<name>A0ABN6ESJ9_9BACT</name>
<dbReference type="EC" id="2.3.1.-" evidence="2"/>
<dbReference type="Pfam" id="PF02794">
    <property type="entry name" value="HlyC"/>
    <property type="match status" value="1"/>
</dbReference>
<proteinExistence type="inferred from homology"/>
<gene>
    <name evidence="3" type="ORF">PSDVSF_17040</name>
</gene>
<evidence type="ECO:0000256" key="2">
    <source>
        <dbReference type="RuleBase" id="RU368102"/>
    </source>
</evidence>
<accession>A0ABN6ESJ9</accession>
<comment type="subcellular location">
    <subcellularLocation>
        <location evidence="2">Cytoplasm</location>
    </subcellularLocation>
</comment>
<evidence type="ECO:0000313" key="4">
    <source>
        <dbReference type="Proteomes" id="UP001053296"/>
    </source>
</evidence>
<comment type="similarity">
    <text evidence="1 2">Belongs to the RTX toxin acyltransferase family.</text>
</comment>
<reference evidence="3" key="1">
    <citation type="journal article" date="2022" name="Arch. Microbiol.">
        <title>Pseudodesulfovibrio sediminis sp. nov., a mesophilic and neutrophilic sulfate-reducing bacterium isolated from sediment of a brackish lake.</title>
        <authorList>
            <person name="Takahashi A."/>
            <person name="Kojima H."/>
            <person name="Watanabe M."/>
            <person name="Fukui M."/>
        </authorList>
    </citation>
    <scope>NUCLEOTIDE SEQUENCE</scope>
    <source>
        <strain evidence="3">SF6</strain>
    </source>
</reference>
<comment type="function">
    <text evidence="2">Involved in fatty acylation of protoxin at internal lysine residues, thereby converting it to the active toxin.</text>
</comment>
<keyword evidence="2" id="KW-0963">Cytoplasm</keyword>
<evidence type="ECO:0000256" key="1">
    <source>
        <dbReference type="ARBA" id="ARBA00005686"/>
    </source>
</evidence>
<dbReference type="Proteomes" id="UP001053296">
    <property type="component" value="Chromosome"/>
</dbReference>
<keyword evidence="4" id="KW-1185">Reference proteome</keyword>
<evidence type="ECO:0000313" key="3">
    <source>
        <dbReference type="EMBL" id="BCS88462.1"/>
    </source>
</evidence>
<keyword evidence="2" id="KW-0808">Transferase</keyword>
<keyword evidence="2" id="KW-0204">Cytolysis</keyword>
<dbReference type="EMBL" id="AP024485">
    <property type="protein sequence ID" value="BCS88462.1"/>
    <property type="molecule type" value="Genomic_DNA"/>
</dbReference>
<keyword evidence="2" id="KW-0012">Acyltransferase</keyword>
<dbReference type="InterPro" id="IPR003996">
    <property type="entry name" value="RTX_toxin-activating_protC_bac"/>
</dbReference>